<sequence length="127" mass="13965">MSRDSHASPDARPGCCPLYHEAVELIGRRWTGAIVATLMDAHPSRALRFGEIAQAVPQLSDRMLAERLRELEARGVVERRLAPEAPSRVAYALTDMGAGLEPAVVALKAWAQHWLDEDRARAATRAN</sequence>
<accession>A0ABY5E1E6</accession>
<gene>
    <name evidence="5" type="ORF">NBH00_12105</name>
</gene>
<proteinExistence type="predicted"/>
<evidence type="ECO:0000256" key="1">
    <source>
        <dbReference type="ARBA" id="ARBA00023015"/>
    </source>
</evidence>
<evidence type="ECO:0000256" key="2">
    <source>
        <dbReference type="ARBA" id="ARBA00023125"/>
    </source>
</evidence>
<dbReference type="InterPro" id="IPR036388">
    <property type="entry name" value="WH-like_DNA-bd_sf"/>
</dbReference>
<keyword evidence="3" id="KW-0804">Transcription</keyword>
<keyword evidence="1" id="KW-0805">Transcription regulation</keyword>
<protein>
    <submittedName>
        <fullName evidence="5">Helix-turn-helix transcriptional regulator</fullName>
    </submittedName>
</protein>
<dbReference type="InterPro" id="IPR036390">
    <property type="entry name" value="WH_DNA-bd_sf"/>
</dbReference>
<dbReference type="Pfam" id="PF01638">
    <property type="entry name" value="HxlR"/>
    <property type="match status" value="1"/>
</dbReference>
<organism evidence="5 6">
    <name type="scientific">Paraconexibacter antarcticus</name>
    <dbReference type="NCBI Taxonomy" id="2949664"/>
    <lineage>
        <taxon>Bacteria</taxon>
        <taxon>Bacillati</taxon>
        <taxon>Actinomycetota</taxon>
        <taxon>Thermoleophilia</taxon>
        <taxon>Solirubrobacterales</taxon>
        <taxon>Paraconexibacteraceae</taxon>
        <taxon>Paraconexibacter</taxon>
    </lineage>
</organism>
<evidence type="ECO:0000256" key="3">
    <source>
        <dbReference type="ARBA" id="ARBA00023163"/>
    </source>
</evidence>
<evidence type="ECO:0000313" key="5">
    <source>
        <dbReference type="EMBL" id="UTI66922.1"/>
    </source>
</evidence>
<dbReference type="PANTHER" id="PTHR33204">
    <property type="entry name" value="TRANSCRIPTIONAL REGULATOR, MARR FAMILY"/>
    <property type="match status" value="1"/>
</dbReference>
<reference evidence="5 6" key="1">
    <citation type="submission" date="2022-06" db="EMBL/GenBank/DDBJ databases">
        <title>Paraconexibacter antarcticus.</title>
        <authorList>
            <person name="Kim C.S."/>
        </authorList>
    </citation>
    <scope>NUCLEOTIDE SEQUENCE [LARGE SCALE GENOMIC DNA]</scope>
    <source>
        <strain evidence="5 6">02-257</strain>
    </source>
</reference>
<dbReference type="InterPro" id="IPR002577">
    <property type="entry name" value="HTH_HxlR"/>
</dbReference>
<dbReference type="PROSITE" id="PS51118">
    <property type="entry name" value="HTH_HXLR"/>
    <property type="match status" value="1"/>
</dbReference>
<dbReference type="RefSeq" id="WP_254573574.1">
    <property type="nucleotide sequence ID" value="NZ_CP098502.1"/>
</dbReference>
<evidence type="ECO:0000313" key="6">
    <source>
        <dbReference type="Proteomes" id="UP001056035"/>
    </source>
</evidence>
<dbReference type="PANTHER" id="PTHR33204:SF37">
    <property type="entry name" value="HTH-TYPE TRANSCRIPTIONAL REGULATOR YODB"/>
    <property type="match status" value="1"/>
</dbReference>
<dbReference type="Proteomes" id="UP001056035">
    <property type="component" value="Chromosome"/>
</dbReference>
<dbReference type="Gene3D" id="1.10.10.10">
    <property type="entry name" value="Winged helix-like DNA-binding domain superfamily/Winged helix DNA-binding domain"/>
    <property type="match status" value="1"/>
</dbReference>
<name>A0ABY5E1E6_9ACTN</name>
<keyword evidence="2" id="KW-0238">DNA-binding</keyword>
<keyword evidence="6" id="KW-1185">Reference proteome</keyword>
<dbReference type="EMBL" id="CP098502">
    <property type="protein sequence ID" value="UTI66922.1"/>
    <property type="molecule type" value="Genomic_DNA"/>
</dbReference>
<feature type="domain" description="HTH hxlR-type" evidence="4">
    <location>
        <begin position="16"/>
        <end position="119"/>
    </location>
</feature>
<evidence type="ECO:0000259" key="4">
    <source>
        <dbReference type="PROSITE" id="PS51118"/>
    </source>
</evidence>
<dbReference type="SUPFAM" id="SSF46785">
    <property type="entry name" value="Winged helix' DNA-binding domain"/>
    <property type="match status" value="1"/>
</dbReference>